<comment type="subcellular location">
    <subcellularLocation>
        <location evidence="1">Membrane</location>
        <topology evidence="1">Multi-pass membrane protein</topology>
    </subcellularLocation>
</comment>
<feature type="transmembrane region" description="Helical" evidence="6">
    <location>
        <begin position="128"/>
        <end position="152"/>
    </location>
</feature>
<evidence type="ECO:0000256" key="2">
    <source>
        <dbReference type="ARBA" id="ARBA00022448"/>
    </source>
</evidence>
<feature type="transmembrane region" description="Helical" evidence="6">
    <location>
        <begin position="61"/>
        <end position="83"/>
    </location>
</feature>
<evidence type="ECO:0000256" key="1">
    <source>
        <dbReference type="ARBA" id="ARBA00004141"/>
    </source>
</evidence>
<dbReference type="AlphaFoldDB" id="A0A7S3JNW3"/>
<evidence type="ECO:0000256" key="5">
    <source>
        <dbReference type="ARBA" id="ARBA00023136"/>
    </source>
</evidence>
<dbReference type="PROSITE" id="PS50850">
    <property type="entry name" value="MFS"/>
    <property type="match status" value="1"/>
</dbReference>
<dbReference type="GO" id="GO:0022857">
    <property type="term" value="F:transmembrane transporter activity"/>
    <property type="evidence" value="ECO:0007669"/>
    <property type="project" value="InterPro"/>
</dbReference>
<name>A0A7S3JNW3_9STRA</name>
<dbReference type="InterPro" id="IPR036259">
    <property type="entry name" value="MFS_trans_sf"/>
</dbReference>
<dbReference type="EMBL" id="HBIJ01001563">
    <property type="protein sequence ID" value="CAE0360396.1"/>
    <property type="molecule type" value="Transcribed_RNA"/>
</dbReference>
<dbReference type="InterPro" id="IPR005828">
    <property type="entry name" value="MFS_sugar_transport-like"/>
</dbReference>
<keyword evidence="3 6" id="KW-0812">Transmembrane</keyword>
<dbReference type="InterPro" id="IPR020846">
    <property type="entry name" value="MFS_dom"/>
</dbReference>
<feature type="domain" description="Major facilitator superfamily (MFS) profile" evidence="7">
    <location>
        <begin position="61"/>
        <end position="183"/>
    </location>
</feature>
<protein>
    <recommendedName>
        <fullName evidence="7">Major facilitator superfamily (MFS) profile domain-containing protein</fullName>
    </recommendedName>
</protein>
<reference evidence="8" key="1">
    <citation type="submission" date="2021-01" db="EMBL/GenBank/DDBJ databases">
        <authorList>
            <person name="Corre E."/>
            <person name="Pelletier E."/>
            <person name="Niang G."/>
            <person name="Scheremetjew M."/>
            <person name="Finn R."/>
            <person name="Kale V."/>
            <person name="Holt S."/>
            <person name="Cochrane G."/>
            <person name="Meng A."/>
            <person name="Brown T."/>
            <person name="Cohen L."/>
        </authorList>
    </citation>
    <scope>NUCLEOTIDE SEQUENCE</scope>
    <source>
        <strain evidence="8">CCMP1510</strain>
    </source>
</reference>
<keyword evidence="4 6" id="KW-1133">Transmembrane helix</keyword>
<evidence type="ECO:0000259" key="7">
    <source>
        <dbReference type="PROSITE" id="PS50850"/>
    </source>
</evidence>
<sequence>MMVDASSLSDEDQNMNENAIPNPLISRSEEEQNQQQCVLESIEIALEIASRKGNGKYQYRITFLTGLLYAADSMEVSLLSFLYECVGASLHLSSARAATIVAIVFCGEFLGSIIAWPAAEYLGRRQASLLSAILVAVFGLLTTIAWSFFYFYFVSIYGWTWCWYVCYSIRSCCRVFAKRSTRF</sequence>
<accession>A0A7S3JNW3</accession>
<evidence type="ECO:0000256" key="4">
    <source>
        <dbReference type="ARBA" id="ARBA00022989"/>
    </source>
</evidence>
<organism evidence="8">
    <name type="scientific">Aureoumbra lagunensis</name>
    <dbReference type="NCBI Taxonomy" id="44058"/>
    <lineage>
        <taxon>Eukaryota</taxon>
        <taxon>Sar</taxon>
        <taxon>Stramenopiles</taxon>
        <taxon>Ochrophyta</taxon>
        <taxon>Pelagophyceae</taxon>
        <taxon>Pelagomonadales</taxon>
        <taxon>Aureoumbra</taxon>
    </lineage>
</organism>
<dbReference type="GO" id="GO:0016020">
    <property type="term" value="C:membrane"/>
    <property type="evidence" value="ECO:0007669"/>
    <property type="project" value="UniProtKB-SubCell"/>
</dbReference>
<gene>
    <name evidence="8" type="ORF">ALAG00032_LOCUS1126</name>
</gene>
<keyword evidence="2" id="KW-0813">Transport</keyword>
<evidence type="ECO:0000256" key="6">
    <source>
        <dbReference type="SAM" id="Phobius"/>
    </source>
</evidence>
<feature type="transmembrane region" description="Helical" evidence="6">
    <location>
        <begin position="158"/>
        <end position="177"/>
    </location>
</feature>
<evidence type="ECO:0000313" key="8">
    <source>
        <dbReference type="EMBL" id="CAE0360396.1"/>
    </source>
</evidence>
<dbReference type="Pfam" id="PF00083">
    <property type="entry name" value="Sugar_tr"/>
    <property type="match status" value="1"/>
</dbReference>
<feature type="transmembrane region" description="Helical" evidence="6">
    <location>
        <begin position="95"/>
        <end position="116"/>
    </location>
</feature>
<dbReference type="PANTHER" id="PTHR23511">
    <property type="entry name" value="SYNAPTIC VESICLE GLYCOPROTEIN 2"/>
    <property type="match status" value="1"/>
</dbReference>
<proteinExistence type="predicted"/>
<dbReference type="SUPFAM" id="SSF103473">
    <property type="entry name" value="MFS general substrate transporter"/>
    <property type="match status" value="1"/>
</dbReference>
<evidence type="ECO:0000256" key="3">
    <source>
        <dbReference type="ARBA" id="ARBA00022692"/>
    </source>
</evidence>
<dbReference type="PANTHER" id="PTHR23511:SF34">
    <property type="entry name" value="SYNAPTIC VESICLE GLYCOPROTEIN 2"/>
    <property type="match status" value="1"/>
</dbReference>
<keyword evidence="5 6" id="KW-0472">Membrane</keyword>
<dbReference type="Gene3D" id="1.20.1250.20">
    <property type="entry name" value="MFS general substrate transporter like domains"/>
    <property type="match status" value="1"/>
</dbReference>